<proteinExistence type="predicted"/>
<dbReference type="EMBL" id="CP042260">
    <property type="protein sequence ID" value="QDY66235.1"/>
    <property type="molecule type" value="Genomic_DNA"/>
</dbReference>
<dbReference type="Pfam" id="PF00582">
    <property type="entry name" value="Usp"/>
    <property type="match status" value="1"/>
</dbReference>
<dbReference type="Gene3D" id="3.40.50.620">
    <property type="entry name" value="HUPs"/>
    <property type="match status" value="1"/>
</dbReference>
<organism evidence="2 3">
    <name type="scientific">Glutamicibacter halophytocola</name>
    <dbReference type="NCBI Taxonomy" id="1933880"/>
    <lineage>
        <taxon>Bacteria</taxon>
        <taxon>Bacillati</taxon>
        <taxon>Actinomycetota</taxon>
        <taxon>Actinomycetes</taxon>
        <taxon>Micrococcales</taxon>
        <taxon>Micrococcaceae</taxon>
        <taxon>Glutamicibacter</taxon>
    </lineage>
</organism>
<gene>
    <name evidence="2" type="ORF">FQA45_07860</name>
</gene>
<sequence length="182" mass="19216">MSMMACGNWWGGKSRPSAWPTRGSSSLTCNAGEEKGEVRLMSTVVVGVELGMPSGVLVAAAELARDLKARLICVHAQSGRYVTEKLAEGDLLDSADPVGEDLAWELSLSITGTSFESYAVAGDPAKVLAAVAEQQDARMIVVGTRRSGLRQKVAELLDGSIALALAQKQQRPVLVVPLRGSH</sequence>
<dbReference type="SUPFAM" id="SSF52402">
    <property type="entry name" value="Adenine nucleotide alpha hydrolases-like"/>
    <property type="match status" value="1"/>
</dbReference>
<reference evidence="2 3" key="1">
    <citation type="submission" date="2019-07" db="EMBL/GenBank/DDBJ databases">
        <title>Complete Genome Sequence of drought tolerant Plant Growth-Promoting Rhizobacterium Glutamicibacter halophytocola DR408.</title>
        <authorList>
            <person name="Nishu S.D."/>
            <person name="Lee T.K."/>
        </authorList>
    </citation>
    <scope>NUCLEOTIDE SEQUENCE [LARGE SCALE GENOMIC DNA]</scope>
    <source>
        <strain evidence="2 3">DR408</strain>
    </source>
</reference>
<name>A0ABX5Y988_9MICC</name>
<evidence type="ECO:0000313" key="3">
    <source>
        <dbReference type="Proteomes" id="UP000320717"/>
    </source>
</evidence>
<feature type="domain" description="UspA" evidence="1">
    <location>
        <begin position="43"/>
        <end position="177"/>
    </location>
</feature>
<dbReference type="InterPro" id="IPR006016">
    <property type="entry name" value="UspA"/>
</dbReference>
<evidence type="ECO:0000259" key="1">
    <source>
        <dbReference type="Pfam" id="PF00582"/>
    </source>
</evidence>
<dbReference type="InterPro" id="IPR014729">
    <property type="entry name" value="Rossmann-like_a/b/a_fold"/>
</dbReference>
<protein>
    <submittedName>
        <fullName evidence="2">Universal stress protein</fullName>
    </submittedName>
</protein>
<evidence type="ECO:0000313" key="2">
    <source>
        <dbReference type="EMBL" id="QDY66235.1"/>
    </source>
</evidence>
<dbReference type="CDD" id="cd00293">
    <property type="entry name" value="USP-like"/>
    <property type="match status" value="1"/>
</dbReference>
<keyword evidence="3" id="KW-1185">Reference proteome</keyword>
<accession>A0ABX5Y988</accession>
<dbReference type="Proteomes" id="UP000320717">
    <property type="component" value="Chromosome"/>
</dbReference>